<dbReference type="Gene3D" id="3.30.310.50">
    <property type="entry name" value="Alpha-D-phosphohexomutase, C-terminal domain"/>
    <property type="match status" value="1"/>
</dbReference>
<name>A0ABV5Z8B1_9GAMM</name>
<dbReference type="EMBL" id="JBHLZN010000001">
    <property type="protein sequence ID" value="MFB9885482.1"/>
    <property type="molecule type" value="Genomic_DNA"/>
</dbReference>
<dbReference type="InterPro" id="IPR014543">
    <property type="entry name" value="UCP028291"/>
</dbReference>
<reference evidence="1 2" key="1">
    <citation type="submission" date="2024-09" db="EMBL/GenBank/DDBJ databases">
        <authorList>
            <person name="Sun Q."/>
            <person name="Mori K."/>
        </authorList>
    </citation>
    <scope>NUCLEOTIDE SEQUENCE [LARGE SCALE GENOMIC DNA]</scope>
    <source>
        <strain evidence="1 2">ATCC 51285</strain>
    </source>
</reference>
<gene>
    <name evidence="1" type="ORF">ACFFLH_03545</name>
</gene>
<organism evidence="1 2">
    <name type="scientific">Balneatrix alpica</name>
    <dbReference type="NCBI Taxonomy" id="75684"/>
    <lineage>
        <taxon>Bacteria</taxon>
        <taxon>Pseudomonadati</taxon>
        <taxon>Pseudomonadota</taxon>
        <taxon>Gammaproteobacteria</taxon>
        <taxon>Oceanospirillales</taxon>
        <taxon>Balneatrichaceae</taxon>
        <taxon>Balneatrix</taxon>
    </lineage>
</organism>
<dbReference type="Pfam" id="PF09981">
    <property type="entry name" value="DUF2218"/>
    <property type="match status" value="1"/>
</dbReference>
<dbReference type="Proteomes" id="UP001589628">
    <property type="component" value="Unassembled WGS sequence"/>
</dbReference>
<sequence>MLEAHTQVSTPAASRHLSRLCQHFQQKVPANWSEQQGEVDFGIGKCWLQAEPQALLIRCQAADQEALAQVQEVVKSHLEKFARNEGLQLHW</sequence>
<accession>A0ABV5Z8B1</accession>
<dbReference type="PIRSF" id="PIRSF028291">
    <property type="entry name" value="UCP028291"/>
    <property type="match status" value="1"/>
</dbReference>
<proteinExistence type="predicted"/>
<evidence type="ECO:0000313" key="1">
    <source>
        <dbReference type="EMBL" id="MFB9885482.1"/>
    </source>
</evidence>
<dbReference type="RefSeq" id="WP_027313581.1">
    <property type="nucleotide sequence ID" value="NZ_JAUESS010000018.1"/>
</dbReference>
<protein>
    <submittedName>
        <fullName evidence="1">DUF2218 domain-containing protein</fullName>
    </submittedName>
</protein>
<keyword evidence="2" id="KW-1185">Reference proteome</keyword>
<comment type="caution">
    <text evidence="1">The sequence shown here is derived from an EMBL/GenBank/DDBJ whole genome shotgun (WGS) entry which is preliminary data.</text>
</comment>
<evidence type="ECO:0000313" key="2">
    <source>
        <dbReference type="Proteomes" id="UP001589628"/>
    </source>
</evidence>